<keyword evidence="5" id="KW-1185">Reference proteome</keyword>
<dbReference type="CDD" id="cd08192">
    <property type="entry name" value="MAR-like"/>
    <property type="match status" value="1"/>
</dbReference>
<dbReference type="SUPFAM" id="SSF56796">
    <property type="entry name" value="Dehydroquinate synthase-like"/>
    <property type="match status" value="1"/>
</dbReference>
<dbReference type="EMBL" id="AZNH01000142">
    <property type="protein sequence ID" value="KID81487.1"/>
    <property type="molecule type" value="Genomic_DNA"/>
</dbReference>
<dbReference type="InterPro" id="IPR056798">
    <property type="entry name" value="ADH_Fe_C"/>
</dbReference>
<proteinExistence type="predicted"/>
<dbReference type="Pfam" id="PF00465">
    <property type="entry name" value="Fe-ADH"/>
    <property type="match status" value="1"/>
</dbReference>
<sequence length="415" mass="44909">MRHRDEEYFLALSSKPHVSIGIPFQDACKFHADETFQAKKIYIIVSSSISKTENFAILRNALGAKICGIRHGIKPHTPWPEVLEIASELRDNQADLIVTLGGGSLTDGAKIASFACANSAFTLDDLDKIHIGAKPDPASLKTCNIHIINIPTTLSGGEYTIDGGATHPQKHRKSIFRHHSMGTHLVILDPALTISTPGRVWLSSGMRAVDHCVEGLCSVFFRHGQASSETKAVQEKHLMSGLGLLLPSLLVTKMNPGDLVARRNEMLGVIEAIRGTTGVAMGASHGIGHQLGPLGVGHGETSCVVLPSVLKWNYQHGESWVKERQSKVLNVFWGHEMVARVLSEAGLAKETSNAGEVVEAYIKFLSMPTRLSDVGIGEDQIGAVADNAMNDDCILTNPVKIVEVGQLRQILEFTL</sequence>
<dbReference type="Gene3D" id="1.20.1090.10">
    <property type="entry name" value="Dehydroquinate synthase-like - alpha domain"/>
    <property type="match status" value="1"/>
</dbReference>
<evidence type="ECO:0000313" key="5">
    <source>
        <dbReference type="Proteomes" id="UP000031192"/>
    </source>
</evidence>
<dbReference type="PANTHER" id="PTHR11496:SF107">
    <property type="entry name" value="ALCOHOL DEHYDROGENASE, PUTATIVE (AFU_ORTHOLOGUE AFUA_1G06800)-RELATED"/>
    <property type="match status" value="1"/>
</dbReference>
<evidence type="ECO:0000313" key="4">
    <source>
        <dbReference type="EMBL" id="KID81487.1"/>
    </source>
</evidence>
<dbReference type="Proteomes" id="UP000031192">
    <property type="component" value="Unassembled WGS sequence"/>
</dbReference>
<evidence type="ECO:0000259" key="3">
    <source>
        <dbReference type="Pfam" id="PF25137"/>
    </source>
</evidence>
<dbReference type="Pfam" id="PF25137">
    <property type="entry name" value="ADH_Fe_C"/>
    <property type="match status" value="1"/>
</dbReference>
<protein>
    <submittedName>
        <fullName evidence="4">Iron-containing alcohol dehydrogenase</fullName>
    </submittedName>
</protein>
<dbReference type="InterPro" id="IPR001670">
    <property type="entry name" value="ADH_Fe/GldA"/>
</dbReference>
<dbReference type="AlphaFoldDB" id="A0A0B4GP37"/>
<dbReference type="PANTHER" id="PTHR11496">
    <property type="entry name" value="ALCOHOL DEHYDROGENASE"/>
    <property type="match status" value="1"/>
</dbReference>
<dbReference type="HOGENOM" id="CLU_007207_0_2_1"/>
<accession>A0A0B4GP37</accession>
<gene>
    <name evidence="4" type="ORF">MGU_11158</name>
</gene>
<feature type="domain" description="Fe-containing alcohol dehydrogenase-like C-terminal" evidence="3">
    <location>
        <begin position="203"/>
        <end position="402"/>
    </location>
</feature>
<reference evidence="4 5" key="1">
    <citation type="journal article" date="2014" name="Proc. Natl. Acad. Sci. U.S.A.">
        <title>Trajectory and genomic determinants of fungal-pathogen speciation and host adaptation.</title>
        <authorList>
            <person name="Hu X."/>
            <person name="Xiao G."/>
            <person name="Zheng P."/>
            <person name="Shang Y."/>
            <person name="Su Y."/>
            <person name="Zhang X."/>
            <person name="Liu X."/>
            <person name="Zhan S."/>
            <person name="St Leger R.J."/>
            <person name="Wang C."/>
        </authorList>
    </citation>
    <scope>NUCLEOTIDE SEQUENCE [LARGE SCALE GENOMIC DNA]</scope>
    <source>
        <strain evidence="4 5">ARSEF 977</strain>
    </source>
</reference>
<evidence type="ECO:0000256" key="1">
    <source>
        <dbReference type="ARBA" id="ARBA00023002"/>
    </source>
</evidence>
<dbReference type="Gene3D" id="3.40.50.1970">
    <property type="match status" value="1"/>
</dbReference>
<name>A0A0B4GP37_METGA</name>
<keyword evidence="1" id="KW-0560">Oxidoreductase</keyword>
<feature type="domain" description="Alcohol dehydrogenase iron-type/glycerol dehydrogenase GldA" evidence="2">
    <location>
        <begin position="36"/>
        <end position="190"/>
    </location>
</feature>
<dbReference type="GO" id="GO:0005739">
    <property type="term" value="C:mitochondrion"/>
    <property type="evidence" value="ECO:0007669"/>
    <property type="project" value="TreeGrafter"/>
</dbReference>
<organism evidence="4 5">
    <name type="scientific">Metarhizium guizhouense (strain ARSEF 977)</name>
    <dbReference type="NCBI Taxonomy" id="1276136"/>
    <lineage>
        <taxon>Eukaryota</taxon>
        <taxon>Fungi</taxon>
        <taxon>Dikarya</taxon>
        <taxon>Ascomycota</taxon>
        <taxon>Pezizomycotina</taxon>
        <taxon>Sordariomycetes</taxon>
        <taxon>Hypocreomycetidae</taxon>
        <taxon>Hypocreales</taxon>
        <taxon>Clavicipitaceae</taxon>
        <taxon>Metarhizium</taxon>
    </lineage>
</organism>
<comment type="caution">
    <text evidence="4">The sequence shown here is derived from an EMBL/GenBank/DDBJ whole genome shotgun (WGS) entry which is preliminary data.</text>
</comment>
<dbReference type="InterPro" id="IPR039697">
    <property type="entry name" value="Alcohol_dehydrogenase_Fe"/>
</dbReference>
<dbReference type="GO" id="GO:0046872">
    <property type="term" value="F:metal ion binding"/>
    <property type="evidence" value="ECO:0007669"/>
    <property type="project" value="InterPro"/>
</dbReference>
<dbReference type="GO" id="GO:0004022">
    <property type="term" value="F:alcohol dehydrogenase (NAD+) activity"/>
    <property type="evidence" value="ECO:0007669"/>
    <property type="project" value="TreeGrafter"/>
</dbReference>
<evidence type="ECO:0000259" key="2">
    <source>
        <dbReference type="Pfam" id="PF00465"/>
    </source>
</evidence>